<dbReference type="Proteomes" id="UP001157160">
    <property type="component" value="Unassembled WGS sequence"/>
</dbReference>
<evidence type="ECO:0000313" key="3">
    <source>
        <dbReference type="EMBL" id="GMA27576.1"/>
    </source>
</evidence>
<dbReference type="AlphaFoldDB" id="A0AA37UMK9"/>
<protein>
    <recommendedName>
        <fullName evidence="5">Trp biosynthesis protein</fullName>
    </recommendedName>
</protein>
<reference evidence="3 4" key="1">
    <citation type="journal article" date="2014" name="Int. J. Syst. Evol. Microbiol.">
        <title>Complete genome sequence of Corynebacterium casei LMG S-19264T (=DSM 44701T), isolated from a smear-ripened cheese.</title>
        <authorList>
            <consortium name="US DOE Joint Genome Institute (JGI-PGF)"/>
            <person name="Walter F."/>
            <person name="Albersmeier A."/>
            <person name="Kalinowski J."/>
            <person name="Ruckert C."/>
        </authorList>
    </citation>
    <scope>NUCLEOTIDE SEQUENCE [LARGE SCALE GENOMIC DNA]</scope>
    <source>
        <strain evidence="3 4">NBRC 112289</strain>
    </source>
</reference>
<name>A0AA37UMK9_9MICO</name>
<feature type="transmembrane region" description="Helical" evidence="2">
    <location>
        <begin position="50"/>
        <end position="70"/>
    </location>
</feature>
<keyword evidence="2" id="KW-1133">Transmembrane helix</keyword>
<keyword evidence="2" id="KW-0472">Membrane</keyword>
<dbReference type="EMBL" id="BSUL01000001">
    <property type="protein sequence ID" value="GMA27576.1"/>
    <property type="molecule type" value="Genomic_DNA"/>
</dbReference>
<dbReference type="Pfam" id="PF09534">
    <property type="entry name" value="Trp_oprn_chp"/>
    <property type="match status" value="1"/>
</dbReference>
<evidence type="ECO:0000313" key="4">
    <source>
        <dbReference type="Proteomes" id="UP001157160"/>
    </source>
</evidence>
<proteinExistence type="predicted"/>
<organism evidence="3 4">
    <name type="scientific">Arenivirga flava</name>
    <dbReference type="NCBI Taxonomy" id="1930060"/>
    <lineage>
        <taxon>Bacteria</taxon>
        <taxon>Bacillati</taxon>
        <taxon>Actinomycetota</taxon>
        <taxon>Actinomycetes</taxon>
        <taxon>Micrococcales</taxon>
        <taxon>Microbacteriaceae</taxon>
        <taxon>Arenivirga</taxon>
    </lineage>
</organism>
<feature type="transmembrane region" description="Helical" evidence="2">
    <location>
        <begin position="77"/>
        <end position="99"/>
    </location>
</feature>
<feature type="compositionally biased region" description="Basic and acidic residues" evidence="1">
    <location>
        <begin position="179"/>
        <end position="210"/>
    </location>
</feature>
<keyword evidence="4" id="KW-1185">Reference proteome</keyword>
<keyword evidence="2" id="KW-0812">Transmembrane</keyword>
<sequence>MSPKRLKGSVLAALALLNLGLLLAWTQTWVALEVSVADALRTIDVTGETVAPALSALALAGLALIAAIALAGPVFRVVLAVLQALLAGCALVSSVLPLIDPLAVAAPAAIAATGVTDFSVGSAPDDAPWTLSGWPYVAIVCSALLVVVAVAVLATSRRWPASSRKYQAVRTEVVAPTDGPRDRVADWDAVTKGHDPTERAADDEPGADSR</sequence>
<feature type="transmembrane region" description="Helical" evidence="2">
    <location>
        <begin position="134"/>
        <end position="155"/>
    </location>
</feature>
<comment type="caution">
    <text evidence="3">The sequence shown here is derived from an EMBL/GenBank/DDBJ whole genome shotgun (WGS) entry which is preliminary data.</text>
</comment>
<feature type="region of interest" description="Disordered" evidence="1">
    <location>
        <begin position="177"/>
        <end position="210"/>
    </location>
</feature>
<evidence type="ECO:0008006" key="5">
    <source>
        <dbReference type="Google" id="ProtNLM"/>
    </source>
</evidence>
<dbReference type="InterPro" id="IPR019051">
    <property type="entry name" value="Trp_biosyn_TM_oprn/chp"/>
</dbReference>
<evidence type="ECO:0000256" key="2">
    <source>
        <dbReference type="SAM" id="Phobius"/>
    </source>
</evidence>
<gene>
    <name evidence="3" type="ORF">GCM10025874_08290</name>
</gene>
<dbReference type="RefSeq" id="WP_284230280.1">
    <property type="nucleotide sequence ID" value="NZ_BSUL01000001.1"/>
</dbReference>
<evidence type="ECO:0000256" key="1">
    <source>
        <dbReference type="SAM" id="MobiDB-lite"/>
    </source>
</evidence>
<accession>A0AA37UMK9</accession>